<reference evidence="1 2" key="1">
    <citation type="submission" date="2011-02" db="EMBL/GenBank/DDBJ databases">
        <authorList>
            <person name="Muzny D."/>
            <person name="Qin X."/>
            <person name="Deng J."/>
            <person name="Jiang H."/>
            <person name="Liu Y."/>
            <person name="Qu J."/>
            <person name="Song X.-Z."/>
            <person name="Zhang L."/>
            <person name="Thornton R."/>
            <person name="Coyle M."/>
            <person name="Francisco L."/>
            <person name="Jackson L."/>
            <person name="Javaid M."/>
            <person name="Korchina V."/>
            <person name="Kovar C."/>
            <person name="Mata R."/>
            <person name="Mathew T."/>
            <person name="Ngo R."/>
            <person name="Nguyen L."/>
            <person name="Nguyen N."/>
            <person name="Okwuonu G."/>
            <person name="Ongeri F."/>
            <person name="Pham C."/>
            <person name="Simmons D."/>
            <person name="Wilczek-Boney K."/>
            <person name="Hale W."/>
            <person name="Jakkamsetti A."/>
            <person name="Pham P."/>
            <person name="Ruth R."/>
            <person name="San Lucas F."/>
            <person name="Warren J."/>
            <person name="Zhang J."/>
            <person name="Zhao Z."/>
            <person name="Zhou C."/>
            <person name="Zhu D."/>
            <person name="Lee S."/>
            <person name="Bess C."/>
            <person name="Blankenburg K."/>
            <person name="Forbes L."/>
            <person name="Fu Q."/>
            <person name="Gubbala S."/>
            <person name="Hirani K."/>
            <person name="Jayaseelan J.C."/>
            <person name="Lara F."/>
            <person name="Munidasa M."/>
            <person name="Palculict T."/>
            <person name="Patil S."/>
            <person name="Pu L.-L."/>
            <person name="Saada N."/>
            <person name="Tang L."/>
            <person name="Weissenberger G."/>
            <person name="Zhu Y."/>
            <person name="Hemphill L."/>
            <person name="Shang Y."/>
            <person name="Youmans B."/>
            <person name="Ayvaz T."/>
            <person name="Ross M."/>
            <person name="Santibanez J."/>
            <person name="Aqrawi P."/>
            <person name="Gross S."/>
            <person name="Joshi V."/>
            <person name="Fowler G."/>
            <person name="Nazareth L."/>
            <person name="Reid J."/>
            <person name="Worley K."/>
            <person name="Petrosino J."/>
            <person name="Highlander S."/>
            <person name="Gibbs R."/>
        </authorList>
    </citation>
    <scope>NUCLEOTIDE SEQUENCE [LARGE SCALE GENOMIC DNA]</scope>
    <source>
        <strain evidence="1 2">ATCC BAA-1200</strain>
    </source>
</reference>
<comment type="caution">
    <text evidence="1">The sequence shown here is derived from an EMBL/GenBank/DDBJ whole genome shotgun (WGS) entry which is preliminary data.</text>
</comment>
<organism evidence="1 2">
    <name type="scientific">Neisseria bacilliformis ATCC BAA-1200</name>
    <dbReference type="NCBI Taxonomy" id="888742"/>
    <lineage>
        <taxon>Bacteria</taxon>
        <taxon>Pseudomonadati</taxon>
        <taxon>Pseudomonadota</taxon>
        <taxon>Betaproteobacteria</taxon>
        <taxon>Neisseriales</taxon>
        <taxon>Neisseriaceae</taxon>
        <taxon>Neisseria</taxon>
    </lineage>
</organism>
<dbReference type="Proteomes" id="UP000004105">
    <property type="component" value="Unassembled WGS sequence"/>
</dbReference>
<accession>F2BBB4</accession>
<evidence type="ECO:0000313" key="2">
    <source>
        <dbReference type="Proteomes" id="UP000004105"/>
    </source>
</evidence>
<gene>
    <name evidence="1" type="ORF">HMPREF9123_1019</name>
</gene>
<proteinExistence type="predicted"/>
<keyword evidence="2" id="KW-1185">Reference proteome</keyword>
<evidence type="ECO:0000313" key="1">
    <source>
        <dbReference type="EMBL" id="EGF11213.1"/>
    </source>
</evidence>
<protein>
    <submittedName>
        <fullName evidence="1">Uncharacterized protein</fullName>
    </submittedName>
</protein>
<dbReference type="EMBL" id="AFAY01000021">
    <property type="protein sequence ID" value="EGF11213.1"/>
    <property type="molecule type" value="Genomic_DNA"/>
</dbReference>
<name>F2BBB4_9NEIS</name>
<dbReference type="HOGENOM" id="CLU_3236429_0_0_4"/>
<sequence length="43" mass="5016">MKFIHTVIIEKIPADTDKNRLADLSHDFTTLYRKPHSVKNYSA</sequence>
<dbReference type="AlphaFoldDB" id="F2BBB4"/>